<dbReference type="Gene3D" id="3.90.1720.10">
    <property type="entry name" value="endopeptidase domain like (from Nostoc punctiforme)"/>
    <property type="match status" value="1"/>
</dbReference>
<keyword evidence="1" id="KW-0449">Lipoprotein</keyword>
<organism evidence="1 2">
    <name type="scientific">Escherichia coli</name>
    <dbReference type="NCBI Taxonomy" id="562"/>
    <lineage>
        <taxon>Bacteria</taxon>
        <taxon>Pseudomonadati</taxon>
        <taxon>Pseudomonadota</taxon>
        <taxon>Gammaproteobacteria</taxon>
        <taxon>Enterobacterales</taxon>
        <taxon>Enterobacteriaceae</taxon>
        <taxon>Escherichia</taxon>
    </lineage>
</organism>
<dbReference type="InterPro" id="IPR038765">
    <property type="entry name" value="Papain-like_cys_pep_sf"/>
</dbReference>
<dbReference type="Proteomes" id="UP000254428">
    <property type="component" value="Unassembled WGS sequence"/>
</dbReference>
<proteinExistence type="predicted"/>
<evidence type="ECO:0000313" key="1">
    <source>
        <dbReference type="EMBL" id="STH72028.1"/>
    </source>
</evidence>
<gene>
    <name evidence="1" type="ORF">NCTC11341_03681</name>
</gene>
<evidence type="ECO:0000313" key="2">
    <source>
        <dbReference type="Proteomes" id="UP000254428"/>
    </source>
</evidence>
<sequence length="155" mass="17211">MKHSDKLFVLRVTDLTPQQATEITAFANKIKDSGYNYRGIVEFIPFMVTRQMCSLNPFSADFRQQCVSGLAKAQLSSVGEGDKKSWFCSEFVTDAFAKAGHPLTLAQSGWISPADLMHMRIGDVSAFKPETQLQYVGHLKPGIYIKAGRFVGLTQ</sequence>
<name>A0A2X7Q1M8_ECOLX</name>
<dbReference type="EMBL" id="UGBT01000002">
    <property type="protein sequence ID" value="STH72028.1"/>
    <property type="molecule type" value="Genomic_DNA"/>
</dbReference>
<accession>A0A2X7Q1M8</accession>
<dbReference type="SUPFAM" id="SSF54001">
    <property type="entry name" value="Cysteine proteinases"/>
    <property type="match status" value="1"/>
</dbReference>
<dbReference type="NCBIfam" id="NF008552">
    <property type="entry name" value="PRK11479.1"/>
    <property type="match status" value="1"/>
</dbReference>
<protein>
    <submittedName>
        <fullName evidence="1">Putative lipoprotein</fullName>
    </submittedName>
</protein>
<dbReference type="AlphaFoldDB" id="A0A2X7Q1M8"/>
<reference evidence="1 2" key="1">
    <citation type="submission" date="2018-06" db="EMBL/GenBank/DDBJ databases">
        <authorList>
            <consortium name="Pathogen Informatics"/>
            <person name="Doyle S."/>
        </authorList>
    </citation>
    <scope>NUCLEOTIDE SEQUENCE [LARGE SCALE GENOMIC DNA]</scope>
    <source>
        <strain evidence="1 2">NCTC11341</strain>
    </source>
</reference>